<name>A0A252BVW4_9PROT</name>
<dbReference type="Pfam" id="PF09898">
    <property type="entry name" value="DUF2125"/>
    <property type="match status" value="1"/>
</dbReference>
<keyword evidence="2" id="KW-1185">Reference proteome</keyword>
<evidence type="ECO:0000313" key="1">
    <source>
        <dbReference type="EMBL" id="OUJ13089.1"/>
    </source>
</evidence>
<evidence type="ECO:0008006" key="3">
    <source>
        <dbReference type="Google" id="ProtNLM"/>
    </source>
</evidence>
<dbReference type="AlphaFoldDB" id="A0A252BVW4"/>
<dbReference type="Proteomes" id="UP000194931">
    <property type="component" value="Unassembled WGS sequence"/>
</dbReference>
<reference evidence="2" key="1">
    <citation type="submission" date="2014-06" db="EMBL/GenBank/DDBJ databases">
        <authorList>
            <person name="Winans N.J."/>
            <person name="Newell P.D."/>
            <person name="Douglas A.E."/>
        </authorList>
    </citation>
    <scope>NUCLEOTIDE SEQUENCE [LARGE SCALE GENOMIC DNA]</scope>
</reference>
<proteinExistence type="predicted"/>
<protein>
    <recommendedName>
        <fullName evidence="3">DUF2125 domain-containing protein</fullName>
    </recommendedName>
</protein>
<dbReference type="RefSeq" id="WP_086638816.1">
    <property type="nucleotide sequence ID" value="NZ_JOPJ01000007.1"/>
</dbReference>
<dbReference type="EMBL" id="JOPJ01000007">
    <property type="protein sequence ID" value="OUJ13089.1"/>
    <property type="molecule type" value="Genomic_DNA"/>
</dbReference>
<evidence type="ECO:0000313" key="2">
    <source>
        <dbReference type="Proteomes" id="UP000194931"/>
    </source>
</evidence>
<gene>
    <name evidence="1" type="ORF">HK26_12120</name>
</gene>
<dbReference type="OrthoDB" id="7216418at2"/>
<sequence length="352" mass="38395">MKHFVKPALGVLSAVLLLGGGLGVFNWKSQQYLNQLVTHPSGLCQIAYQSRQHAGGLLRSRLVLRGVQVACAPSTHAGPAPRAVEYTASTVTLEAVPWHPMQVRMQLGGAQSLSVPYEHDGVEDRRVFVLEGSPVAVVLPVRSWPAGRATFTAPFVHLHASGVSMTNVQGEWLWNTQATFQASVLGLSLSVAQMSVPTWPQHLENVKAAFSMPGPYERLRVLEEEEESGQAIWPELLVQKASADWNGLRLGVTGHVRGGHATAVTGDFWLTVRDWKPFLERLHPEKILPPQQAAAFKDMLEDMIDRGDRSGGKLVLSLSARNGYVYMGAMPLEQLLPVVRLVQPDNSAASAQ</sequence>
<dbReference type="STRING" id="1236501.GCA_000613865_01666"/>
<accession>A0A252BVW4</accession>
<comment type="caution">
    <text evidence="1">The sequence shown here is derived from an EMBL/GenBank/DDBJ whole genome shotgun (WGS) entry which is preliminary data.</text>
</comment>
<dbReference type="InterPro" id="IPR018666">
    <property type="entry name" value="DUF2125"/>
</dbReference>
<organism evidence="1 2">
    <name type="scientific">Acetobacter okinawensis</name>
    <dbReference type="NCBI Taxonomy" id="1076594"/>
    <lineage>
        <taxon>Bacteria</taxon>
        <taxon>Pseudomonadati</taxon>
        <taxon>Pseudomonadota</taxon>
        <taxon>Alphaproteobacteria</taxon>
        <taxon>Acetobacterales</taxon>
        <taxon>Acetobacteraceae</taxon>
        <taxon>Acetobacter</taxon>
    </lineage>
</organism>